<accession>A0A399SUB2</accession>
<dbReference type="InterPro" id="IPR008949">
    <property type="entry name" value="Isoprenoid_synthase_dom_sf"/>
</dbReference>
<dbReference type="CDD" id="cd00683">
    <property type="entry name" value="Trans_IPPS_HH"/>
    <property type="match status" value="1"/>
</dbReference>
<dbReference type="SUPFAM" id="SSF48576">
    <property type="entry name" value="Terpenoid synthases"/>
    <property type="match status" value="1"/>
</dbReference>
<dbReference type="RefSeq" id="WP_119440228.1">
    <property type="nucleotide sequence ID" value="NZ_QWGR01000022.1"/>
</dbReference>
<dbReference type="GO" id="GO:0016114">
    <property type="term" value="P:terpenoid biosynthetic process"/>
    <property type="evidence" value="ECO:0007669"/>
    <property type="project" value="UniProtKB-ARBA"/>
</dbReference>
<proteinExistence type="predicted"/>
<name>A0A399SUB2_9BACT</name>
<dbReference type="Pfam" id="PF00494">
    <property type="entry name" value="SQS_PSY"/>
    <property type="match status" value="1"/>
</dbReference>
<comment type="caution">
    <text evidence="1">The sequence shown here is derived from an EMBL/GenBank/DDBJ whole genome shotgun (WGS) entry which is preliminary data.</text>
</comment>
<dbReference type="EMBL" id="QWGR01000022">
    <property type="protein sequence ID" value="RIJ45633.1"/>
    <property type="molecule type" value="Genomic_DNA"/>
</dbReference>
<dbReference type="PANTHER" id="PTHR31480">
    <property type="entry name" value="BIFUNCTIONAL LYCOPENE CYCLASE/PHYTOENE SYNTHASE"/>
    <property type="match status" value="1"/>
</dbReference>
<dbReference type="SFLD" id="SFLDG01212">
    <property type="entry name" value="Phytoene_synthase_like"/>
    <property type="match status" value="1"/>
</dbReference>
<keyword evidence="2" id="KW-1185">Reference proteome</keyword>
<dbReference type="Gene3D" id="1.10.600.10">
    <property type="entry name" value="Farnesyl Diphosphate Synthase"/>
    <property type="match status" value="1"/>
</dbReference>
<dbReference type="OrthoDB" id="9787280at2"/>
<organism evidence="1 2">
    <name type="scientific">Maribellus luteus</name>
    <dbReference type="NCBI Taxonomy" id="2305463"/>
    <lineage>
        <taxon>Bacteria</taxon>
        <taxon>Pseudomonadati</taxon>
        <taxon>Bacteroidota</taxon>
        <taxon>Bacteroidia</taxon>
        <taxon>Marinilabiliales</taxon>
        <taxon>Prolixibacteraceae</taxon>
        <taxon>Maribellus</taxon>
    </lineage>
</organism>
<dbReference type="GO" id="GO:0051996">
    <property type="term" value="F:squalene synthase [NAD(P)H] activity"/>
    <property type="evidence" value="ECO:0007669"/>
    <property type="project" value="InterPro"/>
</dbReference>
<gene>
    <name evidence="1" type="ORF">D1614_22345</name>
</gene>
<dbReference type="InterPro" id="IPR002060">
    <property type="entry name" value="Squ/phyt_synthse"/>
</dbReference>
<dbReference type="AlphaFoldDB" id="A0A399SUB2"/>
<dbReference type="GO" id="GO:0004311">
    <property type="term" value="F:geranylgeranyl diphosphate synthase activity"/>
    <property type="evidence" value="ECO:0007669"/>
    <property type="project" value="InterPro"/>
</dbReference>
<dbReference type="SFLD" id="SFLDS00005">
    <property type="entry name" value="Isoprenoid_Synthase_Type_I"/>
    <property type="match status" value="1"/>
</dbReference>
<reference evidence="1 2" key="1">
    <citation type="submission" date="2018-08" db="EMBL/GenBank/DDBJ databases">
        <title>Pallidiluteibacterium maritimus gen. nov., sp. nov., isolated from coastal sediment.</title>
        <authorList>
            <person name="Zhou L.Y."/>
        </authorList>
    </citation>
    <scope>NUCLEOTIDE SEQUENCE [LARGE SCALE GENOMIC DNA]</scope>
    <source>
        <strain evidence="1 2">XSD2</strain>
    </source>
</reference>
<evidence type="ECO:0000313" key="2">
    <source>
        <dbReference type="Proteomes" id="UP000265926"/>
    </source>
</evidence>
<protein>
    <submittedName>
        <fullName evidence="1">Phytoene/squalene synthase family protein</fullName>
    </submittedName>
</protein>
<evidence type="ECO:0000313" key="1">
    <source>
        <dbReference type="EMBL" id="RIJ45633.1"/>
    </source>
</evidence>
<dbReference type="InterPro" id="IPR033904">
    <property type="entry name" value="Trans_IPPS_HH"/>
</dbReference>
<dbReference type="Proteomes" id="UP000265926">
    <property type="component" value="Unassembled WGS sequence"/>
</dbReference>
<dbReference type="SFLD" id="SFLDG01018">
    <property type="entry name" value="Squalene/Phytoene_Synthase_Lik"/>
    <property type="match status" value="1"/>
</dbReference>
<sequence>MDLYDKTTLKISKLITTSYSTSFSFATSLMSSEHRDAIYAIYGFVRFADEIVDTFLEYDQEELLDLFEANMEKALKNKISMNPVLNSFQLVVNKYHIPRELIDAFLHSMRMDLDKKNYSSKAETDQYIHGSADVVGLMCLHVFCDNNPQLLEELQEPAMRLGSAFQKVNFLRDLKADSEELGRSYFHHYTPGDFDEKAKASIIAEIESDFDAALPGIRRLPPDSRIAVMVAYRYYRQLLRKLKRTPASRIRKTRIRISDFRKMVIMTQSMTLGKLNIL</sequence>
<dbReference type="InterPro" id="IPR044843">
    <property type="entry name" value="Trans_IPPS_bact-type"/>
</dbReference>